<dbReference type="PROSITE" id="PS50237">
    <property type="entry name" value="HECT"/>
    <property type="match status" value="1"/>
</dbReference>
<dbReference type="EC" id="2.3.2.26" evidence="4"/>
<evidence type="ECO:0000256" key="14">
    <source>
        <dbReference type="PROSITE-ProRule" id="PRU00023"/>
    </source>
</evidence>
<feature type="repeat" description="ANK" evidence="14">
    <location>
        <begin position="229"/>
        <end position="261"/>
    </location>
</feature>
<evidence type="ECO:0000313" key="20">
    <source>
        <dbReference type="Proteomes" id="UP000332933"/>
    </source>
</evidence>
<evidence type="ECO:0000256" key="10">
    <source>
        <dbReference type="ARBA" id="ARBA00037859"/>
    </source>
</evidence>
<feature type="active site" description="Glycyl thioester intermediate" evidence="15">
    <location>
        <position position="1109"/>
    </location>
</feature>
<dbReference type="Gene3D" id="3.90.1750.10">
    <property type="entry name" value="Hect, E3 ligase catalytic domains"/>
    <property type="match status" value="1"/>
</dbReference>
<dbReference type="InterPro" id="IPR035983">
    <property type="entry name" value="Hect_E3_ubiquitin_ligase"/>
</dbReference>
<feature type="domain" description="HECT" evidence="17">
    <location>
        <begin position="715"/>
        <end position="1142"/>
    </location>
</feature>
<keyword evidence="9" id="KW-0131">Cell cycle</keyword>
<dbReference type="SUPFAM" id="SSF56204">
    <property type="entry name" value="Hect, E3 ligase catalytic domain"/>
    <property type="match status" value="1"/>
</dbReference>
<dbReference type="OrthoDB" id="5981550at2759"/>
<keyword evidence="7" id="KW-0256">Endoplasmic reticulum</keyword>
<reference evidence="19 20" key="1">
    <citation type="submission" date="2019-03" db="EMBL/GenBank/DDBJ databases">
        <authorList>
            <person name="Gaulin E."/>
            <person name="Dumas B."/>
        </authorList>
    </citation>
    <scope>NUCLEOTIDE SEQUENCE [LARGE SCALE GENOMIC DNA]</scope>
    <source>
        <strain evidence="19">CBS 568.67</strain>
    </source>
</reference>
<keyword evidence="8" id="KW-0333">Golgi apparatus</keyword>
<dbReference type="PANTHER" id="PTHR11254">
    <property type="entry name" value="HECT DOMAIN UBIQUITIN-PROTEIN LIGASE"/>
    <property type="match status" value="1"/>
</dbReference>
<dbReference type="GO" id="GO:0032580">
    <property type="term" value="C:Golgi cisterna membrane"/>
    <property type="evidence" value="ECO:0007669"/>
    <property type="project" value="UniProtKB-SubCell"/>
</dbReference>
<evidence type="ECO:0000256" key="1">
    <source>
        <dbReference type="ARBA" id="ARBA00000885"/>
    </source>
</evidence>
<keyword evidence="5" id="KW-0808">Transferase</keyword>
<dbReference type="InterPro" id="IPR000569">
    <property type="entry name" value="HECT_dom"/>
</dbReference>
<dbReference type="PANTHER" id="PTHR11254:SF440">
    <property type="entry name" value="E3 UBIQUITIN-PROTEIN LIGASE NEDD-4"/>
    <property type="match status" value="1"/>
</dbReference>
<evidence type="ECO:0000256" key="4">
    <source>
        <dbReference type="ARBA" id="ARBA00012485"/>
    </source>
</evidence>
<evidence type="ECO:0000256" key="13">
    <source>
        <dbReference type="ARBA" id="ARBA00042378"/>
    </source>
</evidence>
<evidence type="ECO:0000256" key="5">
    <source>
        <dbReference type="ARBA" id="ARBA00022679"/>
    </source>
</evidence>
<keyword evidence="14" id="KW-0040">ANK repeat</keyword>
<keyword evidence="20" id="KW-1185">Reference proteome</keyword>
<evidence type="ECO:0000256" key="16">
    <source>
        <dbReference type="SAM" id="MobiDB-lite"/>
    </source>
</evidence>
<dbReference type="PROSITE" id="PS50088">
    <property type="entry name" value="ANK_REPEAT"/>
    <property type="match status" value="1"/>
</dbReference>
<dbReference type="InterPro" id="IPR002110">
    <property type="entry name" value="Ankyrin_rpt"/>
</dbReference>
<evidence type="ECO:0000256" key="12">
    <source>
        <dbReference type="ARBA" id="ARBA00041409"/>
    </source>
</evidence>
<dbReference type="EMBL" id="VJMH01007012">
    <property type="protein sequence ID" value="KAF0686256.1"/>
    <property type="molecule type" value="Genomic_DNA"/>
</dbReference>
<feature type="region of interest" description="Disordered" evidence="16">
    <location>
        <begin position="784"/>
        <end position="805"/>
    </location>
</feature>
<evidence type="ECO:0000256" key="6">
    <source>
        <dbReference type="ARBA" id="ARBA00022786"/>
    </source>
</evidence>
<feature type="compositionally biased region" description="Basic residues" evidence="16">
    <location>
        <begin position="15"/>
        <end position="30"/>
    </location>
</feature>
<evidence type="ECO:0000313" key="18">
    <source>
        <dbReference type="EMBL" id="KAF0686256.1"/>
    </source>
</evidence>
<evidence type="ECO:0000256" key="8">
    <source>
        <dbReference type="ARBA" id="ARBA00023034"/>
    </source>
</evidence>
<proteinExistence type="predicted"/>
<name>A0A485LKZ3_9STRA</name>
<dbReference type="Gene3D" id="1.25.40.20">
    <property type="entry name" value="Ankyrin repeat-containing domain"/>
    <property type="match status" value="2"/>
</dbReference>
<dbReference type="PROSITE" id="PS50297">
    <property type="entry name" value="ANK_REP_REGION"/>
    <property type="match status" value="1"/>
</dbReference>
<dbReference type="SUPFAM" id="SSF48403">
    <property type="entry name" value="Ankyrin repeat"/>
    <property type="match status" value="1"/>
</dbReference>
<evidence type="ECO:0000313" key="19">
    <source>
        <dbReference type="EMBL" id="VFT98629.1"/>
    </source>
</evidence>
<dbReference type="Pfam" id="PF00632">
    <property type="entry name" value="HECT"/>
    <property type="match status" value="1"/>
</dbReference>
<dbReference type="Gene3D" id="3.30.2160.10">
    <property type="entry name" value="Hect, E3 ligase catalytic domain"/>
    <property type="match status" value="1"/>
</dbReference>
<dbReference type="GO" id="GO:0061630">
    <property type="term" value="F:ubiquitin protein ligase activity"/>
    <property type="evidence" value="ECO:0007669"/>
    <property type="project" value="UniProtKB-EC"/>
</dbReference>
<protein>
    <recommendedName>
        <fullName evidence="11">E3 ubiquitin-protein ligase HACE1</fullName>
        <ecNumber evidence="4">2.3.2.26</ecNumber>
    </recommendedName>
    <alternativeName>
        <fullName evidence="13">HECT domain and ankyrin repeat-containing E3 ubiquitin-protein ligase 1</fullName>
    </alternativeName>
    <alternativeName>
        <fullName evidence="12">HECT-type E3 ubiquitin transferase HACE1</fullName>
    </alternativeName>
</protein>
<keyword evidence="6 15" id="KW-0833">Ubl conjugation pathway</keyword>
<dbReference type="Gene3D" id="3.30.2410.10">
    <property type="entry name" value="Hect, E3 ligase catalytic domain"/>
    <property type="match status" value="1"/>
</dbReference>
<dbReference type="EMBL" id="CAADRA010007038">
    <property type="protein sequence ID" value="VFT98629.1"/>
    <property type="molecule type" value="Genomic_DNA"/>
</dbReference>
<sequence>MEGTSESNNAPTTRGGRHRNNNYRGRHRGGGRGSRQSKNAEGDGNGTQEAEKPKCVVAPLTAAVAALSLETVKALLADNATLVNRLDHCGESALTAVCGLRKVPTPHVQGEIVETLFAAGAHLSVKNRDGRAAFTLACYRHHVHLLPVLLREAVKQEQIHPYDTLPNLLLATLGGLNDRETDSDAGRWDVVQTDPEKCLQTVEFLVNQTKALANGDAFVQHAVQSVNGRGLTPLHLAAGLFQPKTVQFLLDNHGDPHVHEDNSLTPIQFLDDCFGQVERKLVVFRTTNAAEGNGGRRGRGRKQNHSAMTAAGTVVQTRALDTVLVFAQHCGLEPLFMNHGCYTIRSRRLKNVVIAHVGIAALLDKTCSARETMGESKLVLLDYVAGLFRALQKNTDLVPHWTQAIQADDFPLAPFTDKTLLWMVTGLVDECPNARFVSTWTYIIAQVLNFYGPETLTARSTNDIHWQKFQSVELYQSITLAIARSAKRLLFNLCDADTADDEADIRLLFAKFEMFLVWFVPHLHQLNASTVDAVELFNMALAPLQDLWSLTAMAMQVIAGEVYAPDRFAAILHLLQMIAQVRACFETNNTQQMYAMLKSQVQHPHANTWRETDQLKTPYCLKLISSRFGLPPSFVAWMKPIQTQVNLLIRSEVRLLQEHFQEWLSNPSYITTANKMEFIEAVADDRLGRFNLTINRQVSSVFFLDFIIQQVLCAPNRDLMGEMEINFLNEPGLGMGPLREFFELIGRHFFNPVFVITSDEAEERLPSSDATKSIGSQWLKLARNNNTPAPAPSSEVLPPPAPVNAPSAATKNLSASLWLPLFAFTDASQSELCMKNRAMTVTTAPTKEEDGIFHVPFHQIVDNAELGKVYRCAGRLLGLALRHQTPLGVRFPLAFWKLVLGERVSWKDYTAHNAQYQKSMQAILDFDFDRDPTYELFFETCGSVVAPGAARDVTAEIELERHGKSTPVTNSNKARFVDLSAARFFANNLAHVTAIQKGLTDVIAKKDLKWFSAEELQSVVQGAVVVDVDALQQHIQYTRPAHSQHPTIVHFWVTVHEMDQATLRRLLTFWSGSSHPPLFGFDSSGDTWSIKLTTRDDSNTWPCPQAVTCERQLLLPEYPSLNVTKDKVKMALDYGALGFDRL</sequence>
<dbReference type="GO" id="GO:0005783">
    <property type="term" value="C:endoplasmic reticulum"/>
    <property type="evidence" value="ECO:0007669"/>
    <property type="project" value="UniProtKB-SubCell"/>
</dbReference>
<dbReference type="InterPro" id="IPR050409">
    <property type="entry name" value="E3_ubiq-protein_ligase"/>
</dbReference>
<accession>A0A485LKZ3</accession>
<reference evidence="18" key="2">
    <citation type="submission" date="2019-06" db="EMBL/GenBank/DDBJ databases">
        <title>Genomics analysis of Aphanomyces spp. identifies a new class of oomycete effector associated with host adaptation.</title>
        <authorList>
            <person name="Gaulin E."/>
        </authorList>
    </citation>
    <scope>NUCLEOTIDE SEQUENCE</scope>
    <source>
        <strain evidence="18">CBS 578.67</strain>
    </source>
</reference>
<dbReference type="SMART" id="SM00119">
    <property type="entry name" value="HECTc"/>
    <property type="match status" value="1"/>
</dbReference>
<evidence type="ECO:0000256" key="7">
    <source>
        <dbReference type="ARBA" id="ARBA00022824"/>
    </source>
</evidence>
<comment type="catalytic activity">
    <reaction evidence="1">
        <text>S-ubiquitinyl-[E2 ubiquitin-conjugating enzyme]-L-cysteine + [acceptor protein]-L-lysine = [E2 ubiquitin-conjugating enzyme]-L-cysteine + N(6)-ubiquitinyl-[acceptor protein]-L-lysine.</text>
        <dbReference type="EC" id="2.3.2.26"/>
    </reaction>
</comment>
<evidence type="ECO:0000256" key="2">
    <source>
        <dbReference type="ARBA" id="ARBA00004240"/>
    </source>
</evidence>
<evidence type="ECO:0000256" key="9">
    <source>
        <dbReference type="ARBA" id="ARBA00023306"/>
    </source>
</evidence>
<dbReference type="SMART" id="SM00248">
    <property type="entry name" value="ANK"/>
    <property type="match status" value="3"/>
</dbReference>
<evidence type="ECO:0000259" key="17">
    <source>
        <dbReference type="PROSITE" id="PS50237"/>
    </source>
</evidence>
<evidence type="ECO:0000256" key="11">
    <source>
        <dbReference type="ARBA" id="ARBA00040370"/>
    </source>
</evidence>
<organism evidence="19 20">
    <name type="scientific">Aphanomyces stellatus</name>
    <dbReference type="NCBI Taxonomy" id="120398"/>
    <lineage>
        <taxon>Eukaryota</taxon>
        <taxon>Sar</taxon>
        <taxon>Stramenopiles</taxon>
        <taxon>Oomycota</taxon>
        <taxon>Saprolegniomycetes</taxon>
        <taxon>Saprolegniales</taxon>
        <taxon>Verrucalvaceae</taxon>
        <taxon>Aphanomyces</taxon>
    </lineage>
</organism>
<evidence type="ECO:0000256" key="15">
    <source>
        <dbReference type="PROSITE-ProRule" id="PRU00104"/>
    </source>
</evidence>
<comment type="pathway">
    <text evidence="3">Protein modification; protein ubiquitination.</text>
</comment>
<dbReference type="InterPro" id="IPR036770">
    <property type="entry name" value="Ankyrin_rpt-contain_sf"/>
</dbReference>
<feature type="region of interest" description="Disordered" evidence="16">
    <location>
        <begin position="1"/>
        <end position="51"/>
    </location>
</feature>
<dbReference type="AlphaFoldDB" id="A0A485LKZ3"/>
<evidence type="ECO:0000256" key="3">
    <source>
        <dbReference type="ARBA" id="ARBA00004906"/>
    </source>
</evidence>
<dbReference type="Proteomes" id="UP000332933">
    <property type="component" value="Unassembled WGS sequence"/>
</dbReference>
<gene>
    <name evidence="19" type="primary">Aste57867_21961</name>
    <name evidence="18" type="ORF">As57867_021892</name>
    <name evidence="19" type="ORF">ASTE57867_21961</name>
</gene>
<feature type="compositionally biased region" description="Polar residues" evidence="16">
    <location>
        <begin position="1"/>
        <end position="12"/>
    </location>
</feature>
<comment type="subcellular location">
    <subcellularLocation>
        <location evidence="2">Endoplasmic reticulum</location>
    </subcellularLocation>
    <subcellularLocation>
        <location evidence="10">Golgi apparatus</location>
        <location evidence="10">Golgi stack membrane</location>
    </subcellularLocation>
</comment>